<dbReference type="InterPro" id="IPR002181">
    <property type="entry name" value="Fibrinogen_a/b/g_C_dom"/>
</dbReference>
<dbReference type="SUPFAM" id="SSF56496">
    <property type="entry name" value="Fibrinogen C-terminal domain-like"/>
    <property type="match status" value="1"/>
</dbReference>
<dbReference type="InterPro" id="IPR050373">
    <property type="entry name" value="Fibrinogen_C-term_domain"/>
</dbReference>
<feature type="domain" description="Fibrinogen C-terminal" evidence="1">
    <location>
        <begin position="199"/>
        <end position="411"/>
    </location>
</feature>
<evidence type="ECO:0000259" key="1">
    <source>
        <dbReference type="PROSITE" id="PS51406"/>
    </source>
</evidence>
<evidence type="ECO:0000313" key="2">
    <source>
        <dbReference type="EMBL" id="VDI32730.1"/>
    </source>
</evidence>
<name>A0A8B6EE52_MYTGA</name>
<dbReference type="PANTHER" id="PTHR19143">
    <property type="entry name" value="FIBRINOGEN/TENASCIN/ANGIOPOEITIN"/>
    <property type="match status" value="1"/>
</dbReference>
<sequence>LCTHGYTNILGRRSSLGVHQECESCCSGTAMCNHDLQCDHLNQKTINSTCYTINECIGSLVCLSGVCQCPSDEYYWSINTCLERKYENERCSDDSHCRTSLQCQHDMCKCLNTQYWNGSLCISKKTYNSSCVSSDECLGALYCNRGQCKCDRADYWSGSQCSQKESFNSTCNANDQCENTFRCINKVCRCIQAEYWNGKQCLAKSLECEDIEDTNDGVYIIYPGGGDTAVSVYCIMRQTKKWTVIQRRVNGSVDFYRTWKEYKTGFGSVYGEYWLGNDNINIISTNGHHELSIYMQNAVDHRTANYSSFFIENESANYRLTVTGYSGDAGDSMDQVDDRVKANGKLFSTKDRDNDNDSRGNCAASYKSAWWFSSCYYSDFNRVYNGNNGQMYWAGWTSNIFKSILMIRRTL</sequence>
<dbReference type="Proteomes" id="UP000596742">
    <property type="component" value="Unassembled WGS sequence"/>
</dbReference>
<dbReference type="CDD" id="cd00087">
    <property type="entry name" value="FReD"/>
    <property type="match status" value="1"/>
</dbReference>
<reference evidence="2" key="1">
    <citation type="submission" date="2018-11" db="EMBL/GenBank/DDBJ databases">
        <authorList>
            <person name="Alioto T."/>
            <person name="Alioto T."/>
        </authorList>
    </citation>
    <scope>NUCLEOTIDE SEQUENCE</scope>
</reference>
<dbReference type="PROSITE" id="PS51406">
    <property type="entry name" value="FIBRINOGEN_C_2"/>
    <property type="match status" value="1"/>
</dbReference>
<dbReference type="EMBL" id="UYJE01004944">
    <property type="protein sequence ID" value="VDI32730.1"/>
    <property type="molecule type" value="Genomic_DNA"/>
</dbReference>
<keyword evidence="3" id="KW-1185">Reference proteome</keyword>
<dbReference type="Pfam" id="PF00147">
    <property type="entry name" value="Fibrinogen_C"/>
    <property type="match status" value="1"/>
</dbReference>
<protein>
    <recommendedName>
        <fullName evidence="1">Fibrinogen C-terminal domain-containing protein</fullName>
    </recommendedName>
</protein>
<dbReference type="AlphaFoldDB" id="A0A8B6EE52"/>
<dbReference type="GO" id="GO:0005615">
    <property type="term" value="C:extracellular space"/>
    <property type="evidence" value="ECO:0007669"/>
    <property type="project" value="TreeGrafter"/>
</dbReference>
<proteinExistence type="predicted"/>
<dbReference type="OrthoDB" id="6124335at2759"/>
<dbReference type="Gene3D" id="3.90.215.10">
    <property type="entry name" value="Gamma Fibrinogen, chain A, domain 1"/>
    <property type="match status" value="1"/>
</dbReference>
<dbReference type="InterPro" id="IPR014716">
    <property type="entry name" value="Fibrinogen_a/b/g_C_1"/>
</dbReference>
<dbReference type="SMART" id="SM00186">
    <property type="entry name" value="FBG"/>
    <property type="match status" value="1"/>
</dbReference>
<comment type="caution">
    <text evidence="2">The sequence shown here is derived from an EMBL/GenBank/DDBJ whole genome shotgun (WGS) entry which is preliminary data.</text>
</comment>
<gene>
    <name evidence="2" type="ORF">MGAL_10B013161</name>
</gene>
<organism evidence="2 3">
    <name type="scientific">Mytilus galloprovincialis</name>
    <name type="common">Mediterranean mussel</name>
    <dbReference type="NCBI Taxonomy" id="29158"/>
    <lineage>
        <taxon>Eukaryota</taxon>
        <taxon>Metazoa</taxon>
        <taxon>Spiralia</taxon>
        <taxon>Lophotrochozoa</taxon>
        <taxon>Mollusca</taxon>
        <taxon>Bivalvia</taxon>
        <taxon>Autobranchia</taxon>
        <taxon>Pteriomorphia</taxon>
        <taxon>Mytilida</taxon>
        <taxon>Mytiloidea</taxon>
        <taxon>Mytilidae</taxon>
        <taxon>Mytilinae</taxon>
        <taxon>Mytilus</taxon>
    </lineage>
</organism>
<feature type="non-terminal residue" evidence="2">
    <location>
        <position position="411"/>
    </location>
</feature>
<evidence type="ECO:0000313" key="3">
    <source>
        <dbReference type="Proteomes" id="UP000596742"/>
    </source>
</evidence>
<dbReference type="InterPro" id="IPR036056">
    <property type="entry name" value="Fibrinogen-like_C"/>
</dbReference>
<accession>A0A8B6EE52</accession>